<keyword evidence="5" id="KW-1185">Reference proteome</keyword>
<gene>
    <name evidence="4" type="ORF">QUF54_06775</name>
</gene>
<keyword evidence="1 2" id="KW-0597">Phosphoprotein</keyword>
<accession>A0ABT7VU14</accession>
<dbReference type="InterPro" id="IPR001789">
    <property type="entry name" value="Sig_transdc_resp-reg_receiver"/>
</dbReference>
<organism evidence="4 5">
    <name type="scientific">Candidatus Marithioploca araucensis</name>
    <dbReference type="NCBI Taxonomy" id="70273"/>
    <lineage>
        <taxon>Bacteria</taxon>
        <taxon>Pseudomonadati</taxon>
        <taxon>Pseudomonadota</taxon>
        <taxon>Gammaproteobacteria</taxon>
        <taxon>Thiotrichales</taxon>
        <taxon>Thiotrichaceae</taxon>
        <taxon>Candidatus Marithioploca</taxon>
    </lineage>
</organism>
<evidence type="ECO:0000256" key="1">
    <source>
        <dbReference type="ARBA" id="ARBA00022553"/>
    </source>
</evidence>
<proteinExistence type="predicted"/>
<evidence type="ECO:0000313" key="4">
    <source>
        <dbReference type="EMBL" id="MDM8563038.1"/>
    </source>
</evidence>
<dbReference type="PANTHER" id="PTHR44591">
    <property type="entry name" value="STRESS RESPONSE REGULATOR PROTEIN 1"/>
    <property type="match status" value="1"/>
</dbReference>
<dbReference type="Gene3D" id="3.40.50.2300">
    <property type="match status" value="1"/>
</dbReference>
<evidence type="ECO:0000256" key="2">
    <source>
        <dbReference type="PROSITE-ProRule" id="PRU00169"/>
    </source>
</evidence>
<dbReference type="PROSITE" id="PS50110">
    <property type="entry name" value="RESPONSE_REGULATORY"/>
    <property type="match status" value="1"/>
</dbReference>
<feature type="domain" description="Response regulatory" evidence="3">
    <location>
        <begin position="5"/>
        <end position="110"/>
    </location>
</feature>
<dbReference type="SUPFAM" id="SSF52172">
    <property type="entry name" value="CheY-like"/>
    <property type="match status" value="1"/>
</dbReference>
<dbReference type="InterPro" id="IPR050595">
    <property type="entry name" value="Bact_response_regulator"/>
</dbReference>
<feature type="non-terminal residue" evidence="4">
    <location>
        <position position="110"/>
    </location>
</feature>
<dbReference type="SMART" id="SM00448">
    <property type="entry name" value="REC"/>
    <property type="match status" value="1"/>
</dbReference>
<dbReference type="EMBL" id="JAUCGM010000414">
    <property type="protein sequence ID" value="MDM8563038.1"/>
    <property type="molecule type" value="Genomic_DNA"/>
</dbReference>
<sequence>MTTNNIIIVDDTPANLQFLNSALTKQGYRVYSTINGKMAIKIAKREQPDLILLDIKMPDMDGYEVCTYLKADEETRDIPIIFVSALNETFDKVKAFSVGGVDYITKPFQM</sequence>
<dbReference type="CDD" id="cd19920">
    <property type="entry name" value="REC_PA4781-like"/>
    <property type="match status" value="1"/>
</dbReference>
<dbReference type="PANTHER" id="PTHR44591:SF3">
    <property type="entry name" value="RESPONSE REGULATORY DOMAIN-CONTAINING PROTEIN"/>
    <property type="match status" value="1"/>
</dbReference>
<dbReference type="Pfam" id="PF00072">
    <property type="entry name" value="Response_reg"/>
    <property type="match status" value="1"/>
</dbReference>
<dbReference type="InterPro" id="IPR011006">
    <property type="entry name" value="CheY-like_superfamily"/>
</dbReference>
<feature type="modified residue" description="4-aspartylphosphate" evidence="2">
    <location>
        <position position="54"/>
    </location>
</feature>
<protein>
    <submittedName>
        <fullName evidence="4">Response regulator</fullName>
    </submittedName>
</protein>
<evidence type="ECO:0000259" key="3">
    <source>
        <dbReference type="PROSITE" id="PS50110"/>
    </source>
</evidence>
<comment type="caution">
    <text evidence="4">The sequence shown here is derived from an EMBL/GenBank/DDBJ whole genome shotgun (WGS) entry which is preliminary data.</text>
</comment>
<reference evidence="4" key="1">
    <citation type="submission" date="2023-06" db="EMBL/GenBank/DDBJ databases">
        <title>Uncultivated large filamentous bacteria from sulfidic sediments reveal new species and different genomic features in energy metabolism and defense.</title>
        <authorList>
            <person name="Fonseca A."/>
        </authorList>
    </citation>
    <scope>NUCLEOTIDE SEQUENCE</scope>
    <source>
        <strain evidence="4">HSG4</strain>
    </source>
</reference>
<name>A0ABT7VU14_9GAMM</name>
<dbReference type="Proteomes" id="UP001171945">
    <property type="component" value="Unassembled WGS sequence"/>
</dbReference>
<evidence type="ECO:0000313" key="5">
    <source>
        <dbReference type="Proteomes" id="UP001171945"/>
    </source>
</evidence>